<accession>X1B4G5</accession>
<protein>
    <recommendedName>
        <fullName evidence="2">AB hydrolase-1 domain-containing protein</fullName>
    </recommendedName>
</protein>
<reference evidence="3" key="1">
    <citation type="journal article" date="2014" name="Front. Microbiol.">
        <title>High frequency of phylogenetically diverse reductive dehalogenase-homologous genes in deep subseafloor sedimentary metagenomes.</title>
        <authorList>
            <person name="Kawai M."/>
            <person name="Futagami T."/>
            <person name="Toyoda A."/>
            <person name="Takaki Y."/>
            <person name="Nishi S."/>
            <person name="Hori S."/>
            <person name="Arai W."/>
            <person name="Tsubouchi T."/>
            <person name="Morono Y."/>
            <person name="Uchiyama I."/>
            <person name="Ito T."/>
            <person name="Fujiyama A."/>
            <person name="Inagaki F."/>
            <person name="Takami H."/>
        </authorList>
    </citation>
    <scope>NUCLEOTIDE SEQUENCE</scope>
    <source>
        <strain evidence="3">Expedition CK06-06</strain>
    </source>
</reference>
<keyword evidence="1" id="KW-0812">Transmembrane</keyword>
<dbReference type="Gene3D" id="3.40.50.1820">
    <property type="entry name" value="alpha/beta hydrolase"/>
    <property type="match status" value="1"/>
</dbReference>
<proteinExistence type="predicted"/>
<evidence type="ECO:0000259" key="2">
    <source>
        <dbReference type="Pfam" id="PF00561"/>
    </source>
</evidence>
<comment type="caution">
    <text evidence="3">The sequence shown here is derived from an EMBL/GenBank/DDBJ whole genome shotgun (WGS) entry which is preliminary data.</text>
</comment>
<dbReference type="PANTHER" id="PTHR43798:SF33">
    <property type="entry name" value="HYDROLASE, PUTATIVE (AFU_ORTHOLOGUE AFUA_2G14860)-RELATED"/>
    <property type="match status" value="1"/>
</dbReference>
<evidence type="ECO:0000313" key="3">
    <source>
        <dbReference type="EMBL" id="GAG79073.1"/>
    </source>
</evidence>
<name>X1B4G5_9ZZZZ</name>
<gene>
    <name evidence="3" type="ORF">S01H4_33369</name>
</gene>
<evidence type="ECO:0000256" key="1">
    <source>
        <dbReference type="SAM" id="Phobius"/>
    </source>
</evidence>
<dbReference type="SUPFAM" id="SSF53474">
    <property type="entry name" value="alpha/beta-Hydrolases"/>
    <property type="match status" value="1"/>
</dbReference>
<dbReference type="EMBL" id="BART01017550">
    <property type="protein sequence ID" value="GAG79073.1"/>
    <property type="molecule type" value="Genomic_DNA"/>
</dbReference>
<sequence length="213" mass="23958">MDCRGHGKSDKPHEDSNYGQKMTDDVIKLMDHLSIEKANFLGYSMGAYMTFRLLLSRPELFISAILGGFVLSFIQDEKARSIYRENTMRRVEAFRAESIDDVKDPMAHAFRQFAELGGNDLKALAAVTAGLLQERSEIMESPKQLKETLKKIETPVMTVVASNELIPGDKTLIAQIVPNACHFQIQGKDHLTVVPDPKFHMVVKAFLGYINKK</sequence>
<dbReference type="AlphaFoldDB" id="X1B4G5"/>
<dbReference type="GO" id="GO:0016020">
    <property type="term" value="C:membrane"/>
    <property type="evidence" value="ECO:0007669"/>
    <property type="project" value="TreeGrafter"/>
</dbReference>
<keyword evidence="1" id="KW-0472">Membrane</keyword>
<organism evidence="3">
    <name type="scientific">marine sediment metagenome</name>
    <dbReference type="NCBI Taxonomy" id="412755"/>
    <lineage>
        <taxon>unclassified sequences</taxon>
        <taxon>metagenomes</taxon>
        <taxon>ecological metagenomes</taxon>
    </lineage>
</organism>
<dbReference type="InterPro" id="IPR050266">
    <property type="entry name" value="AB_hydrolase_sf"/>
</dbReference>
<feature type="transmembrane region" description="Helical" evidence="1">
    <location>
        <begin position="54"/>
        <end position="74"/>
    </location>
</feature>
<dbReference type="InterPro" id="IPR000073">
    <property type="entry name" value="AB_hydrolase_1"/>
</dbReference>
<dbReference type="PANTHER" id="PTHR43798">
    <property type="entry name" value="MONOACYLGLYCEROL LIPASE"/>
    <property type="match status" value="1"/>
</dbReference>
<feature type="domain" description="AB hydrolase-1" evidence="2">
    <location>
        <begin position="1"/>
        <end position="66"/>
    </location>
</feature>
<dbReference type="Pfam" id="PF00561">
    <property type="entry name" value="Abhydrolase_1"/>
    <property type="match status" value="1"/>
</dbReference>
<keyword evidence="1" id="KW-1133">Transmembrane helix</keyword>
<dbReference type="InterPro" id="IPR029058">
    <property type="entry name" value="AB_hydrolase_fold"/>
</dbReference>